<gene>
    <name evidence="2" type="ORF">L207DRAFT_578347</name>
</gene>
<protein>
    <submittedName>
        <fullName evidence="2">Uncharacterized protein</fullName>
    </submittedName>
</protein>
<organism evidence="2 3">
    <name type="scientific">Hyaloscypha variabilis (strain UAMH 11265 / GT02V1 / F)</name>
    <name type="common">Meliniomyces variabilis</name>
    <dbReference type="NCBI Taxonomy" id="1149755"/>
    <lineage>
        <taxon>Eukaryota</taxon>
        <taxon>Fungi</taxon>
        <taxon>Dikarya</taxon>
        <taxon>Ascomycota</taxon>
        <taxon>Pezizomycotina</taxon>
        <taxon>Leotiomycetes</taxon>
        <taxon>Helotiales</taxon>
        <taxon>Hyaloscyphaceae</taxon>
        <taxon>Hyaloscypha</taxon>
        <taxon>Hyaloscypha variabilis</taxon>
    </lineage>
</organism>
<dbReference type="AlphaFoldDB" id="A0A2J6S3T9"/>
<dbReference type="EMBL" id="KZ613940">
    <property type="protein sequence ID" value="PMD45433.1"/>
    <property type="molecule type" value="Genomic_DNA"/>
</dbReference>
<feature type="region of interest" description="Disordered" evidence="1">
    <location>
        <begin position="1"/>
        <end position="109"/>
    </location>
</feature>
<evidence type="ECO:0000313" key="2">
    <source>
        <dbReference type="EMBL" id="PMD45433.1"/>
    </source>
</evidence>
<dbReference type="Proteomes" id="UP000235786">
    <property type="component" value="Unassembled WGS sequence"/>
</dbReference>
<accession>A0A2J6S3T9</accession>
<name>A0A2J6S3T9_HYAVF</name>
<proteinExistence type="predicted"/>
<evidence type="ECO:0000313" key="3">
    <source>
        <dbReference type="Proteomes" id="UP000235786"/>
    </source>
</evidence>
<feature type="compositionally biased region" description="Low complexity" evidence="1">
    <location>
        <begin position="96"/>
        <end position="109"/>
    </location>
</feature>
<keyword evidence="3" id="KW-1185">Reference proteome</keyword>
<evidence type="ECO:0000256" key="1">
    <source>
        <dbReference type="SAM" id="MobiDB-lite"/>
    </source>
</evidence>
<reference evidence="2 3" key="1">
    <citation type="submission" date="2016-04" db="EMBL/GenBank/DDBJ databases">
        <title>A degradative enzymes factory behind the ericoid mycorrhizal symbiosis.</title>
        <authorList>
            <consortium name="DOE Joint Genome Institute"/>
            <person name="Martino E."/>
            <person name="Morin E."/>
            <person name="Grelet G."/>
            <person name="Kuo A."/>
            <person name="Kohler A."/>
            <person name="Daghino S."/>
            <person name="Barry K."/>
            <person name="Choi C."/>
            <person name="Cichocki N."/>
            <person name="Clum A."/>
            <person name="Copeland A."/>
            <person name="Hainaut M."/>
            <person name="Haridas S."/>
            <person name="Labutti K."/>
            <person name="Lindquist E."/>
            <person name="Lipzen A."/>
            <person name="Khouja H.-R."/>
            <person name="Murat C."/>
            <person name="Ohm R."/>
            <person name="Olson A."/>
            <person name="Spatafora J."/>
            <person name="Veneault-Fourrey C."/>
            <person name="Henrissat B."/>
            <person name="Grigoriev I."/>
            <person name="Martin F."/>
            <person name="Perotto S."/>
        </authorList>
    </citation>
    <scope>NUCLEOTIDE SEQUENCE [LARGE SCALE GENOMIC DNA]</scope>
    <source>
        <strain evidence="2 3">F</strain>
    </source>
</reference>
<sequence length="282" mass="30634">MSHEEAEHSPAMSDSAPEQARHSMFLNGLVQRGPPATSLRSTTGSGIGTPIDDTTERPPFPRADTTTTEPSSRDQDDESNIVIAMRRPSNPRPETDGSNDNNSSGGRSSYFEVLPQVSTAGFPVLVDYSAVLEPAPVAECFPSSLVIEYGESQSLSDFKNRLQADIRSMARVNVQNIVGQRVAHMHLGVIWGQGKGQCLSVPWDDRTFKLSMELIRLRGLSDKVVVLFEPRNVPTPVRLKVVDRNVQKSIDQETSSGAELKTAMAEIAAEKASGGKVAMSKK</sequence>